<comment type="cofactor">
    <cofactor evidence="4">
        <name>Fe(2+)</name>
        <dbReference type="ChEBI" id="CHEBI:29033"/>
    </cofactor>
    <text evidence="4">Binds 1 Fe(2+) ion per subunit.</text>
</comment>
<evidence type="ECO:0000256" key="4">
    <source>
        <dbReference type="HAMAP-Rule" id="MF_01527"/>
    </source>
</evidence>
<keyword evidence="3 4" id="KW-0408">Iron</keyword>
<dbReference type="RefSeq" id="WP_188680906.1">
    <property type="nucleotide sequence ID" value="NZ_BMNY01000001.1"/>
</dbReference>
<gene>
    <name evidence="4" type="primary">mptA</name>
    <name evidence="6" type="ORF">GCM10007108_10530</name>
</gene>
<dbReference type="Gene3D" id="3.10.270.10">
    <property type="entry name" value="Urate Oxidase"/>
    <property type="match status" value="1"/>
</dbReference>
<reference evidence="6" key="2">
    <citation type="submission" date="2022-09" db="EMBL/GenBank/DDBJ databases">
        <authorList>
            <person name="Sun Q."/>
            <person name="Ohkuma M."/>
        </authorList>
    </citation>
    <scope>NUCLEOTIDE SEQUENCE</scope>
    <source>
        <strain evidence="6">JCM 13583</strain>
    </source>
</reference>
<dbReference type="InterPro" id="IPR003801">
    <property type="entry name" value="GTP_cyclohydrolase_FolE2/MptA"/>
</dbReference>
<dbReference type="InterPro" id="IPR022840">
    <property type="entry name" value="GTP_cyclohydrolase_MptA"/>
</dbReference>
<dbReference type="PANTHER" id="PTHR36445">
    <property type="entry name" value="GTP CYCLOHYDROLASE MPTA"/>
    <property type="match status" value="1"/>
</dbReference>
<organism evidence="6 7">
    <name type="scientific">Thermogymnomonas acidicola</name>
    <dbReference type="NCBI Taxonomy" id="399579"/>
    <lineage>
        <taxon>Archaea</taxon>
        <taxon>Methanobacteriati</taxon>
        <taxon>Thermoplasmatota</taxon>
        <taxon>Thermoplasmata</taxon>
        <taxon>Thermoplasmatales</taxon>
        <taxon>Thermogymnomonas</taxon>
    </lineage>
</organism>
<dbReference type="Proteomes" id="UP000632195">
    <property type="component" value="Unassembled WGS sequence"/>
</dbReference>
<accession>A0AA37BRP5</accession>
<evidence type="ECO:0000256" key="3">
    <source>
        <dbReference type="ARBA" id="ARBA00023004"/>
    </source>
</evidence>
<evidence type="ECO:0000256" key="2">
    <source>
        <dbReference type="ARBA" id="ARBA00022801"/>
    </source>
</evidence>
<evidence type="ECO:0000313" key="7">
    <source>
        <dbReference type="Proteomes" id="UP000632195"/>
    </source>
</evidence>
<proteinExistence type="inferred from homology"/>
<comment type="catalytic activity">
    <reaction evidence="4">
        <text>GTP + H2O = 7,8-dihydroneopterin 2',3'-cyclic phosphate + formate + diphosphate + H(+)</text>
        <dbReference type="Rhea" id="RHEA:25860"/>
        <dbReference type="ChEBI" id="CHEBI:15377"/>
        <dbReference type="ChEBI" id="CHEBI:15378"/>
        <dbReference type="ChEBI" id="CHEBI:15740"/>
        <dbReference type="ChEBI" id="CHEBI:33019"/>
        <dbReference type="ChEBI" id="CHEBI:37565"/>
        <dbReference type="ChEBI" id="CHEBI:58854"/>
        <dbReference type="EC" id="3.5.4.39"/>
    </reaction>
</comment>
<keyword evidence="2 4" id="KW-0378">Hydrolase</keyword>
<dbReference type="PANTHER" id="PTHR36445:SF1">
    <property type="entry name" value="GTP CYCLOHYDROLASE MPTA"/>
    <property type="match status" value="1"/>
</dbReference>
<dbReference type="GO" id="GO:0005506">
    <property type="term" value="F:iron ion binding"/>
    <property type="evidence" value="ECO:0007669"/>
    <property type="project" value="UniProtKB-UniRule"/>
</dbReference>
<reference evidence="6" key="1">
    <citation type="journal article" date="2014" name="Int. J. Syst. Evol. Microbiol.">
        <title>Complete genome sequence of Corynebacterium casei LMG S-19264T (=DSM 44701T), isolated from a smear-ripened cheese.</title>
        <authorList>
            <consortium name="US DOE Joint Genome Institute (JGI-PGF)"/>
            <person name="Walter F."/>
            <person name="Albersmeier A."/>
            <person name="Kalinowski J."/>
            <person name="Ruckert C."/>
        </authorList>
    </citation>
    <scope>NUCLEOTIDE SEQUENCE</scope>
    <source>
        <strain evidence="6">JCM 13583</strain>
    </source>
</reference>
<dbReference type="EC" id="3.5.4.39" evidence="4 5"/>
<sequence>MQIPDVQSQTPHFRIPIQQVGVRGVQAPVTLVRGGKRIPAFVSFDAFVGIPGERRGADLSRLLEAIGAVVSSEHSGLESLSGRVCMEIMERMPYATGIDVTVASNYFRERDRGAGSYVKYELLGETRLSGDGEFSRLGVTVLTMNACPCAMETTRALVLDARPELSDALREMPSVTHNQRNRVRVITQVSEEHQVEADDLIDTVEGVVGGALLSVLKRMDEGKFVYRAHSRPMFVEDIVREVAASLAERFRDMPDSYTLEVSSESDESIHPHNAYARISTTYGEIRNIGREGLRV</sequence>
<dbReference type="Pfam" id="PF02649">
    <property type="entry name" value="GCHY-1"/>
    <property type="match status" value="1"/>
</dbReference>
<evidence type="ECO:0000313" key="6">
    <source>
        <dbReference type="EMBL" id="GGM74485.1"/>
    </source>
</evidence>
<feature type="site" description="May be catalytically important" evidence="4">
    <location>
        <position position="147"/>
    </location>
</feature>
<dbReference type="EMBL" id="BMNY01000001">
    <property type="protein sequence ID" value="GGM74485.1"/>
    <property type="molecule type" value="Genomic_DNA"/>
</dbReference>
<comment type="caution">
    <text evidence="6">The sequence shown here is derived from an EMBL/GenBank/DDBJ whole genome shotgun (WGS) entry which is preliminary data.</text>
</comment>
<keyword evidence="7" id="KW-1185">Reference proteome</keyword>
<comment type="function">
    <text evidence="4">Converts GTP to 7,8-dihydro-D-neopterin 2',3'-cyclic phosphate, the first intermediate in the biosynthesis of coenzyme methanopterin.</text>
</comment>
<evidence type="ECO:0000256" key="1">
    <source>
        <dbReference type="ARBA" id="ARBA00022723"/>
    </source>
</evidence>
<dbReference type="HAMAP" id="MF_01527_A">
    <property type="entry name" value="GTP_cyclohydrol_A"/>
    <property type="match status" value="1"/>
</dbReference>
<keyword evidence="1 4" id="KW-0479">Metal-binding</keyword>
<comment type="pathway">
    <text evidence="4">Cofactor biosynthesis; 5,6,7,8-tetrahydromethanopterin biosynthesis.</text>
</comment>
<comment type="subunit">
    <text evidence="4">Homodimer.</text>
</comment>
<dbReference type="GO" id="GO:2001118">
    <property type="term" value="P:tetrahydromethanopterin biosynthetic process"/>
    <property type="evidence" value="ECO:0007669"/>
    <property type="project" value="UniProtKB-UniRule"/>
</dbReference>
<name>A0AA37BRP5_9ARCH</name>
<dbReference type="AlphaFoldDB" id="A0AA37BRP5"/>
<dbReference type="NCBIfam" id="TIGR00294">
    <property type="entry name" value="GTP cyclohydrolase MptA"/>
    <property type="match status" value="1"/>
</dbReference>
<protein>
    <recommendedName>
        <fullName evidence="4 5">GTP cyclohydrolase MptA</fullName>
        <ecNumber evidence="4 5">3.5.4.39</ecNumber>
    </recommendedName>
    <alternativeName>
        <fullName evidence="4">GTP cyclohydrolase IV</fullName>
    </alternativeName>
</protein>
<dbReference type="GO" id="GO:0003934">
    <property type="term" value="F:GTP cyclohydrolase I activity"/>
    <property type="evidence" value="ECO:0007669"/>
    <property type="project" value="InterPro"/>
</dbReference>
<comment type="similarity">
    <text evidence="4">Belongs to the GTP cyclohydrolase IV family.</text>
</comment>
<evidence type="ECO:0000256" key="5">
    <source>
        <dbReference type="NCBIfam" id="TIGR00294"/>
    </source>
</evidence>
<dbReference type="GO" id="GO:0044682">
    <property type="term" value="F:GTP cyclohydrolase IV activity"/>
    <property type="evidence" value="ECO:0007669"/>
    <property type="project" value="UniProtKB-UniRule"/>
</dbReference>